<dbReference type="EMBL" id="JAHHGM010000026">
    <property type="protein sequence ID" value="MBT2991069.1"/>
    <property type="molecule type" value="Genomic_DNA"/>
</dbReference>
<name>A0A944QWG8_9GAMM</name>
<proteinExistence type="predicted"/>
<evidence type="ECO:0000313" key="2">
    <source>
        <dbReference type="Proteomes" id="UP000770889"/>
    </source>
</evidence>
<accession>A0A944QWG8</accession>
<reference evidence="1 2" key="1">
    <citation type="submission" date="2021-05" db="EMBL/GenBank/DDBJ databases">
        <title>Genetic and Functional Diversity in Clade A Lucinid endosymbionts from the Bahamas.</title>
        <authorList>
            <person name="Giani N.M."/>
            <person name="Engel A.S."/>
            <person name="Campbell B.J."/>
        </authorList>
    </citation>
    <scope>NUCLEOTIDE SEQUENCE [LARGE SCALE GENOMIC DNA]</scope>
    <source>
        <strain evidence="1">LUC16012Gg_MoonRockCtena</strain>
    </source>
</reference>
<sequence length="169" mass="18848">MPSAALRNRTLWALLGTLLAMLSSVALIRGWPILFPEVTVKLPADPNCDLRAGPCVTELNQGGTVGFSIEPRELPTMKPLRLRVMVEGLQADNIEVDFSGMDMHMGFNRFKLQRDNRTEFSGEGMLPVCVWDAMEWEARVFIDSEQGKISVPFRFITVRQGATLLGARP</sequence>
<evidence type="ECO:0000313" key="1">
    <source>
        <dbReference type="EMBL" id="MBT2991069.1"/>
    </source>
</evidence>
<protein>
    <submittedName>
        <fullName evidence="1">Uncharacterized protein</fullName>
    </submittedName>
</protein>
<organism evidence="1 2">
    <name type="scientific">Candidatus Thiodiazotropha taylori</name>
    <dbReference type="NCBI Taxonomy" id="2792791"/>
    <lineage>
        <taxon>Bacteria</taxon>
        <taxon>Pseudomonadati</taxon>
        <taxon>Pseudomonadota</taxon>
        <taxon>Gammaproteobacteria</taxon>
        <taxon>Chromatiales</taxon>
        <taxon>Sedimenticolaceae</taxon>
        <taxon>Candidatus Thiodiazotropha</taxon>
    </lineage>
</organism>
<dbReference type="AlphaFoldDB" id="A0A944QWG8"/>
<dbReference type="Proteomes" id="UP000770889">
    <property type="component" value="Unassembled WGS sequence"/>
</dbReference>
<gene>
    <name evidence="1" type="ORF">KME65_19085</name>
</gene>
<comment type="caution">
    <text evidence="1">The sequence shown here is derived from an EMBL/GenBank/DDBJ whole genome shotgun (WGS) entry which is preliminary data.</text>
</comment>